<dbReference type="Gene3D" id="2.60.120.260">
    <property type="entry name" value="Galactose-binding domain-like"/>
    <property type="match status" value="1"/>
</dbReference>
<evidence type="ECO:0000313" key="2">
    <source>
        <dbReference type="EMBL" id="CDZ51639.1"/>
    </source>
</evidence>
<dbReference type="AlphaFoldDB" id="A0A0T7GWH7"/>
<feature type="signal peptide" evidence="1">
    <location>
        <begin position="1"/>
        <end position="22"/>
    </location>
</feature>
<evidence type="ECO:0000256" key="1">
    <source>
        <dbReference type="SAM" id="SignalP"/>
    </source>
</evidence>
<dbReference type="EMBL" id="CCRK01000010">
    <property type="protein sequence ID" value="CDZ51639.1"/>
    <property type="molecule type" value="Genomic_DNA"/>
</dbReference>
<protein>
    <submittedName>
        <fullName evidence="2">Uncharacterized protein</fullName>
    </submittedName>
</protein>
<name>A0A0T7GWH7_NEOGA</name>
<gene>
    <name evidence="2" type="ORF">NGAL_HAMBI1189_40830</name>
</gene>
<feature type="chain" id="PRO_5006683673" evidence="1">
    <location>
        <begin position="23"/>
        <end position="325"/>
    </location>
</feature>
<evidence type="ECO:0000313" key="3">
    <source>
        <dbReference type="Proteomes" id="UP000039660"/>
    </source>
</evidence>
<dbReference type="RefSeq" id="WP_046636954.1">
    <property type="nucleotide sequence ID" value="NZ_CCRK01000010.1"/>
</dbReference>
<keyword evidence="1" id="KW-0732">Signal</keyword>
<dbReference type="Proteomes" id="UP000039660">
    <property type="component" value="Unassembled WGS sequence"/>
</dbReference>
<reference evidence="2 3" key="1">
    <citation type="submission" date="2014-08" db="EMBL/GenBank/DDBJ databases">
        <authorList>
            <person name="Chen Y.-H."/>
        </authorList>
    </citation>
    <scope>NUCLEOTIDE SEQUENCE [LARGE SCALE GENOMIC DNA]</scope>
</reference>
<sequence length="325" mass="35689">MHLRHTIPLAALLVFLSASALAETFTAQRAAIWRGYGKTAAPMQLCINGTCQTIDNIGPIVTDQSQPYYLDLDTLSKIEVTPAPARIDTLDATTNALQPGLYASDASAIRYRGSWVHQHREGPSDGEIHSAFDAGSDLSFVFEGAGLEVGLVHYDDRRTAKLCVDEACQTINLYSPRLDWQQPLLVFGLKSGRHTASMRLLAGKGMDLDWIRVLPAPEPMRPGHYQPNDKRITTTNNWKNFASTAPRASFAFDFEGHGALLDFTTDADAGEITLCLDGACHTEDLFTLKPGTRQLTLETRSAGLHHVIVHKGLSRRLALPNITIR</sequence>
<proteinExistence type="predicted"/>
<accession>A0A0T7GWH7</accession>
<organism evidence="2 3">
    <name type="scientific">Neorhizobium galegae bv. officinalis</name>
    <dbReference type="NCBI Taxonomy" id="323656"/>
    <lineage>
        <taxon>Bacteria</taxon>
        <taxon>Pseudomonadati</taxon>
        <taxon>Pseudomonadota</taxon>
        <taxon>Alphaproteobacteria</taxon>
        <taxon>Hyphomicrobiales</taxon>
        <taxon>Rhizobiaceae</taxon>
        <taxon>Rhizobium/Agrobacterium group</taxon>
        <taxon>Neorhizobium</taxon>
    </lineage>
</organism>